<accession>A0A7C8ICX2</accession>
<proteinExistence type="predicted"/>
<protein>
    <recommendedName>
        <fullName evidence="4">Biotrophy-associated secreted protein 2</fullName>
    </recommendedName>
</protein>
<organism evidence="2 3">
    <name type="scientific">Massariosphaeria phaeospora</name>
    <dbReference type="NCBI Taxonomy" id="100035"/>
    <lineage>
        <taxon>Eukaryota</taxon>
        <taxon>Fungi</taxon>
        <taxon>Dikarya</taxon>
        <taxon>Ascomycota</taxon>
        <taxon>Pezizomycotina</taxon>
        <taxon>Dothideomycetes</taxon>
        <taxon>Pleosporomycetidae</taxon>
        <taxon>Pleosporales</taxon>
        <taxon>Pleosporales incertae sedis</taxon>
        <taxon>Massariosphaeria</taxon>
    </lineage>
</organism>
<keyword evidence="1" id="KW-0732">Signal</keyword>
<comment type="caution">
    <text evidence="2">The sequence shown here is derived from an EMBL/GenBank/DDBJ whole genome shotgun (WGS) entry which is preliminary data.</text>
</comment>
<feature type="chain" id="PRO_5028941787" description="Biotrophy-associated secreted protein 2" evidence="1">
    <location>
        <begin position="18"/>
        <end position="115"/>
    </location>
</feature>
<evidence type="ECO:0008006" key="4">
    <source>
        <dbReference type="Google" id="ProtNLM"/>
    </source>
</evidence>
<sequence>MRFFIATFVALATLAVAQVTPNDAGAANVGAGDASQFITGGCVADADCSSACCAEVESSGAGVCSAEAASLQNGKLGCGFADPNADAVIAAAQAQVAEQGFKRVVRRERFGTGGQ</sequence>
<dbReference type="AlphaFoldDB" id="A0A7C8ICX2"/>
<evidence type="ECO:0000313" key="2">
    <source>
        <dbReference type="EMBL" id="KAF2870027.1"/>
    </source>
</evidence>
<gene>
    <name evidence="2" type="ORF">BDV95DRAFT_574916</name>
</gene>
<evidence type="ECO:0000313" key="3">
    <source>
        <dbReference type="Proteomes" id="UP000481861"/>
    </source>
</evidence>
<dbReference type="Proteomes" id="UP000481861">
    <property type="component" value="Unassembled WGS sequence"/>
</dbReference>
<dbReference type="EMBL" id="JAADJZ010000014">
    <property type="protein sequence ID" value="KAF2870027.1"/>
    <property type="molecule type" value="Genomic_DNA"/>
</dbReference>
<feature type="signal peptide" evidence="1">
    <location>
        <begin position="1"/>
        <end position="17"/>
    </location>
</feature>
<keyword evidence="3" id="KW-1185">Reference proteome</keyword>
<evidence type="ECO:0000256" key="1">
    <source>
        <dbReference type="SAM" id="SignalP"/>
    </source>
</evidence>
<name>A0A7C8ICX2_9PLEO</name>
<reference evidence="2 3" key="1">
    <citation type="submission" date="2020-01" db="EMBL/GenBank/DDBJ databases">
        <authorList>
            <consortium name="DOE Joint Genome Institute"/>
            <person name="Haridas S."/>
            <person name="Albert R."/>
            <person name="Binder M."/>
            <person name="Bloem J."/>
            <person name="Labutti K."/>
            <person name="Salamov A."/>
            <person name="Andreopoulos B."/>
            <person name="Baker S.E."/>
            <person name="Barry K."/>
            <person name="Bills G."/>
            <person name="Bluhm B.H."/>
            <person name="Cannon C."/>
            <person name="Castanera R."/>
            <person name="Culley D.E."/>
            <person name="Daum C."/>
            <person name="Ezra D."/>
            <person name="Gonzalez J.B."/>
            <person name="Henrissat B."/>
            <person name="Kuo A."/>
            <person name="Liang C."/>
            <person name="Lipzen A."/>
            <person name="Lutzoni F."/>
            <person name="Magnuson J."/>
            <person name="Mondo S."/>
            <person name="Nolan M."/>
            <person name="Ohm R."/>
            <person name="Pangilinan J."/>
            <person name="Park H.-J.H."/>
            <person name="Ramirez L."/>
            <person name="Alfaro M."/>
            <person name="Sun H."/>
            <person name="Tritt A."/>
            <person name="Yoshinaga Y."/>
            <person name="Zwiers L.-H.L."/>
            <person name="Turgeon B.G."/>
            <person name="Goodwin S.B."/>
            <person name="Spatafora J.W."/>
            <person name="Crous P.W."/>
            <person name="Grigoriev I.V."/>
        </authorList>
    </citation>
    <scope>NUCLEOTIDE SEQUENCE [LARGE SCALE GENOMIC DNA]</scope>
    <source>
        <strain evidence="2 3">CBS 611.86</strain>
    </source>
</reference>